<evidence type="ECO:0000256" key="1">
    <source>
        <dbReference type="SAM" id="SignalP"/>
    </source>
</evidence>
<dbReference type="InterPro" id="IPR008309">
    <property type="entry name" value="YdbL"/>
</dbReference>
<dbReference type="EMBL" id="FQUK01000007">
    <property type="protein sequence ID" value="SHE53839.1"/>
    <property type="molecule type" value="Genomic_DNA"/>
</dbReference>
<evidence type="ECO:0000313" key="3">
    <source>
        <dbReference type="Proteomes" id="UP000242857"/>
    </source>
</evidence>
<evidence type="ECO:0008006" key="4">
    <source>
        <dbReference type="Google" id="ProtNLM"/>
    </source>
</evidence>
<dbReference type="STRING" id="213588.SAMN02745204_00644"/>
<keyword evidence="1" id="KW-0732">Signal</keyword>
<gene>
    <name evidence="2" type="ORF">SAMN02745204_00644</name>
</gene>
<dbReference type="PROSITE" id="PS51257">
    <property type="entry name" value="PROKAR_LIPOPROTEIN"/>
    <property type="match status" value="1"/>
</dbReference>
<accession>A0A1M4UAS7</accession>
<organism evidence="2 3">
    <name type="scientific">Thermomonas hydrothermalis</name>
    <dbReference type="NCBI Taxonomy" id="213588"/>
    <lineage>
        <taxon>Bacteria</taxon>
        <taxon>Pseudomonadati</taxon>
        <taxon>Pseudomonadota</taxon>
        <taxon>Gammaproteobacteria</taxon>
        <taxon>Lysobacterales</taxon>
        <taxon>Lysobacteraceae</taxon>
        <taxon>Thermomonas</taxon>
    </lineage>
</organism>
<keyword evidence="3" id="KW-1185">Reference proteome</keyword>
<proteinExistence type="predicted"/>
<protein>
    <recommendedName>
        <fullName evidence="4">DUF1318 domain-containing protein</fullName>
    </recommendedName>
</protein>
<feature type="chain" id="PRO_5012589828" description="DUF1318 domain-containing protein" evidence="1">
    <location>
        <begin position="31"/>
        <end position="207"/>
    </location>
</feature>
<dbReference type="AlphaFoldDB" id="A0A1M4UAS7"/>
<reference evidence="3" key="1">
    <citation type="submission" date="2016-11" db="EMBL/GenBank/DDBJ databases">
        <authorList>
            <person name="Varghese N."/>
            <person name="Submissions S."/>
        </authorList>
    </citation>
    <scope>NUCLEOTIDE SEQUENCE [LARGE SCALE GENOMIC DNA]</scope>
    <source>
        <strain evidence="3">DSM 14834</strain>
    </source>
</reference>
<feature type="signal peptide" evidence="1">
    <location>
        <begin position="1"/>
        <end position="30"/>
    </location>
</feature>
<name>A0A1M4UAS7_9GAMM</name>
<dbReference type="OrthoDB" id="8526313at2"/>
<evidence type="ECO:0000313" key="2">
    <source>
        <dbReference type="EMBL" id="SHE53839.1"/>
    </source>
</evidence>
<dbReference type="Proteomes" id="UP000242857">
    <property type="component" value="Unassembled WGS sequence"/>
</dbReference>
<dbReference type="Pfam" id="PF07027">
    <property type="entry name" value="DUF1318"/>
    <property type="match status" value="1"/>
</dbReference>
<sequence>MKQWWGLPLASALVLSACVTINVYFPAAEAKEAAKEFVEKIINDADKVEIKQTPPAGGGGGMASSDGMRVRSEGLDPWVLLGIGSARAQAAPDITIKTPAIQAIQARMKQRFDTVLRAGFDSGALGFTEDGLVAVRDPAKLDLKDRVAITAAVADENRDRNAVYREVAVANGHPEWEAQIRAVFARQWIDSAKPGWWYQSGGSWKQK</sequence>